<protein>
    <submittedName>
        <fullName evidence="2">Uncharacterized protein</fullName>
    </submittedName>
</protein>
<gene>
    <name evidence="2" type="ORF">SVIM_LOCUS302252</name>
</gene>
<evidence type="ECO:0000256" key="1">
    <source>
        <dbReference type="SAM" id="MobiDB-lite"/>
    </source>
</evidence>
<feature type="region of interest" description="Disordered" evidence="1">
    <location>
        <begin position="17"/>
        <end position="46"/>
    </location>
</feature>
<feature type="compositionally biased region" description="Polar residues" evidence="1">
    <location>
        <begin position="24"/>
        <end position="33"/>
    </location>
</feature>
<organism evidence="2">
    <name type="scientific">Salix viminalis</name>
    <name type="common">Common osier</name>
    <name type="synonym">Basket willow</name>
    <dbReference type="NCBI Taxonomy" id="40686"/>
    <lineage>
        <taxon>Eukaryota</taxon>
        <taxon>Viridiplantae</taxon>
        <taxon>Streptophyta</taxon>
        <taxon>Embryophyta</taxon>
        <taxon>Tracheophyta</taxon>
        <taxon>Spermatophyta</taxon>
        <taxon>Magnoliopsida</taxon>
        <taxon>eudicotyledons</taxon>
        <taxon>Gunneridae</taxon>
        <taxon>Pentapetalae</taxon>
        <taxon>rosids</taxon>
        <taxon>fabids</taxon>
        <taxon>Malpighiales</taxon>
        <taxon>Salicaceae</taxon>
        <taxon>Saliceae</taxon>
        <taxon>Salix</taxon>
    </lineage>
</organism>
<sequence length="92" mass="10877">MGLVRLQRKLIINRERGKRRSYPTYHTNRNKPTSSEREARFSSRNLARQRARQSGVPAPALLLPPLPLLSPYTDTYIPARWNRLFFLLIIFR</sequence>
<evidence type="ECO:0000313" key="2">
    <source>
        <dbReference type="EMBL" id="VFU47127.1"/>
    </source>
</evidence>
<dbReference type="EMBL" id="CAADRP010001663">
    <property type="protein sequence ID" value="VFU47127.1"/>
    <property type="molecule type" value="Genomic_DNA"/>
</dbReference>
<proteinExistence type="predicted"/>
<reference evidence="2" key="1">
    <citation type="submission" date="2019-03" db="EMBL/GenBank/DDBJ databases">
        <authorList>
            <person name="Mank J."/>
            <person name="Almeida P."/>
        </authorList>
    </citation>
    <scope>NUCLEOTIDE SEQUENCE</scope>
    <source>
        <strain evidence="2">78183</strain>
    </source>
</reference>
<accession>A0A6N2M0Q0</accession>
<dbReference type="AlphaFoldDB" id="A0A6N2M0Q0"/>
<name>A0A6N2M0Q0_SALVM</name>